<dbReference type="InterPro" id="IPR010985">
    <property type="entry name" value="Ribbon_hlx_hlx"/>
</dbReference>
<protein>
    <submittedName>
        <fullName evidence="1">Toxin-antitoxin system protein</fullName>
    </submittedName>
</protein>
<dbReference type="EMBL" id="QSON01000003">
    <property type="protein sequence ID" value="RGJ05790.1"/>
    <property type="molecule type" value="Genomic_DNA"/>
</dbReference>
<dbReference type="SUPFAM" id="SSF47598">
    <property type="entry name" value="Ribbon-helix-helix"/>
    <property type="match status" value="1"/>
</dbReference>
<reference evidence="1 2" key="1">
    <citation type="submission" date="2018-08" db="EMBL/GenBank/DDBJ databases">
        <title>A genome reference for cultivated species of the human gut microbiota.</title>
        <authorList>
            <person name="Zou Y."/>
            <person name="Xue W."/>
            <person name="Luo G."/>
        </authorList>
    </citation>
    <scope>NUCLEOTIDE SEQUENCE [LARGE SCALE GENOMIC DNA]</scope>
    <source>
        <strain evidence="1 2">TM09-12</strain>
    </source>
</reference>
<dbReference type="AlphaFoldDB" id="A0A374P9A5"/>
<comment type="caution">
    <text evidence="1">The sequence shown here is derived from an EMBL/GenBank/DDBJ whole genome shotgun (WGS) entry which is preliminary data.</text>
</comment>
<organism evidence="1 2">
    <name type="scientific">Hungatella hathewayi</name>
    <dbReference type="NCBI Taxonomy" id="154046"/>
    <lineage>
        <taxon>Bacteria</taxon>
        <taxon>Bacillati</taxon>
        <taxon>Bacillota</taxon>
        <taxon>Clostridia</taxon>
        <taxon>Lachnospirales</taxon>
        <taxon>Lachnospiraceae</taxon>
        <taxon>Hungatella</taxon>
    </lineage>
</organism>
<evidence type="ECO:0000313" key="2">
    <source>
        <dbReference type="Proteomes" id="UP000263014"/>
    </source>
</evidence>
<sequence>MKPKKSKVSITLDPDIIEKITEMADNDDRSFSQYINMVLKEYISKRTDIDTNTKNN</sequence>
<dbReference type="GO" id="GO:0006355">
    <property type="term" value="P:regulation of DNA-templated transcription"/>
    <property type="evidence" value="ECO:0007669"/>
    <property type="project" value="InterPro"/>
</dbReference>
<accession>A0A374P9A5</accession>
<evidence type="ECO:0000313" key="1">
    <source>
        <dbReference type="EMBL" id="RGJ05790.1"/>
    </source>
</evidence>
<name>A0A374P9A5_9FIRM</name>
<dbReference type="RefSeq" id="WP_118033054.1">
    <property type="nucleotide sequence ID" value="NZ_QSON01000003.1"/>
</dbReference>
<proteinExistence type="predicted"/>
<dbReference type="Gene3D" id="1.10.1220.10">
    <property type="entry name" value="Met repressor-like"/>
    <property type="match status" value="1"/>
</dbReference>
<gene>
    <name evidence="1" type="ORF">DXD79_07105</name>
</gene>
<dbReference type="InterPro" id="IPR013321">
    <property type="entry name" value="Arc_rbn_hlx_hlx"/>
</dbReference>
<dbReference type="Proteomes" id="UP000263014">
    <property type="component" value="Unassembled WGS sequence"/>
</dbReference>